<proteinExistence type="predicted"/>
<comment type="caution">
    <text evidence="2">The sequence shown here is derived from an EMBL/GenBank/DDBJ whole genome shotgun (WGS) entry which is preliminary data.</text>
</comment>
<dbReference type="CDD" id="cd13444">
    <property type="entry name" value="CDI_toxin_EC869_like"/>
    <property type="match status" value="1"/>
</dbReference>
<name>A0A7X5QI62_9GAMM</name>
<organism evidence="2 3">
    <name type="scientific">Photorhabdus cinerea</name>
    <dbReference type="NCBI Taxonomy" id="471575"/>
    <lineage>
        <taxon>Bacteria</taxon>
        <taxon>Pseudomonadati</taxon>
        <taxon>Pseudomonadota</taxon>
        <taxon>Gammaproteobacteria</taxon>
        <taxon>Enterobacterales</taxon>
        <taxon>Morganellaceae</taxon>
        <taxon>Photorhabdus</taxon>
    </lineage>
</organism>
<feature type="domain" description="CdiA toxin EC869-like" evidence="1">
    <location>
        <begin position="1"/>
        <end position="111"/>
    </location>
</feature>
<sequence>MPAGSRLPKNAETFDFYDPATRVAISVKTIDTRTAARIKEPKQIYSSMKRNIDDAANFTGGSKGTKIINSSMISQREVRIAVPKTTTPDQWEQINRAITYGAEKNINVKITVVK</sequence>
<evidence type="ECO:0000259" key="1">
    <source>
        <dbReference type="Pfam" id="PF21111"/>
    </source>
</evidence>
<reference evidence="2 3" key="1">
    <citation type="submission" date="2018-02" db="EMBL/GenBank/DDBJ databases">
        <authorList>
            <person name="Machado R.A."/>
        </authorList>
    </citation>
    <scope>NUCLEOTIDE SEQUENCE [LARGE SCALE GENOMIC DNA]</scope>
    <source>
        <strain evidence="2 3">DSM 19724</strain>
    </source>
</reference>
<dbReference type="Gene3D" id="3.40.1350.110">
    <property type="match status" value="1"/>
</dbReference>
<dbReference type="InterPro" id="IPR033799">
    <property type="entry name" value="CdiA_EC869-like"/>
</dbReference>
<keyword evidence="3" id="KW-1185">Reference proteome</keyword>
<evidence type="ECO:0000313" key="2">
    <source>
        <dbReference type="EMBL" id="NHB94720.1"/>
    </source>
</evidence>
<evidence type="ECO:0000313" key="3">
    <source>
        <dbReference type="Proteomes" id="UP000591844"/>
    </source>
</evidence>
<gene>
    <name evidence="2" type="ORF">C5469_22425</name>
</gene>
<accession>A0A7X5QI62</accession>
<protein>
    <recommendedName>
        <fullName evidence="1">CdiA toxin EC869-like domain-containing protein</fullName>
    </recommendedName>
</protein>
<dbReference type="Pfam" id="PF21111">
    <property type="entry name" value="CDI_toxin_EC869_like"/>
    <property type="match status" value="1"/>
</dbReference>
<dbReference type="GO" id="GO:0004530">
    <property type="term" value="F:deoxyribonuclease I activity"/>
    <property type="evidence" value="ECO:0007669"/>
    <property type="project" value="InterPro"/>
</dbReference>
<dbReference type="Proteomes" id="UP000591844">
    <property type="component" value="Unassembled WGS sequence"/>
</dbReference>
<dbReference type="EMBL" id="PUJW01000070">
    <property type="protein sequence ID" value="NHB94720.1"/>
    <property type="molecule type" value="Genomic_DNA"/>
</dbReference>
<dbReference type="AlphaFoldDB" id="A0A7X5QI62"/>